<dbReference type="AlphaFoldDB" id="A0A2P6QI33"/>
<organism evidence="2 3">
    <name type="scientific">Rosa chinensis</name>
    <name type="common">China rose</name>
    <dbReference type="NCBI Taxonomy" id="74649"/>
    <lineage>
        <taxon>Eukaryota</taxon>
        <taxon>Viridiplantae</taxon>
        <taxon>Streptophyta</taxon>
        <taxon>Embryophyta</taxon>
        <taxon>Tracheophyta</taxon>
        <taxon>Spermatophyta</taxon>
        <taxon>Magnoliopsida</taxon>
        <taxon>eudicotyledons</taxon>
        <taxon>Gunneridae</taxon>
        <taxon>Pentapetalae</taxon>
        <taxon>rosids</taxon>
        <taxon>fabids</taxon>
        <taxon>Rosales</taxon>
        <taxon>Rosaceae</taxon>
        <taxon>Rosoideae</taxon>
        <taxon>Rosoideae incertae sedis</taxon>
        <taxon>Rosa</taxon>
    </lineage>
</organism>
<protein>
    <recommendedName>
        <fullName evidence="1">E3 ubiquitin-protein ligase listerin</fullName>
        <ecNumber evidence="1">2.3.2.27</ecNumber>
    </recommendedName>
    <alternativeName>
        <fullName evidence="1">RING-type E3 ubiquitin transferase listerin</fullName>
    </alternativeName>
</protein>
<accession>A0A2P6QI33</accession>
<evidence type="ECO:0000313" key="2">
    <source>
        <dbReference type="EMBL" id="PRQ33831.1"/>
    </source>
</evidence>
<dbReference type="GO" id="GO:0043023">
    <property type="term" value="F:ribosomal large subunit binding"/>
    <property type="evidence" value="ECO:0007669"/>
    <property type="project" value="TreeGrafter"/>
</dbReference>
<dbReference type="EMBL" id="PDCK01000043">
    <property type="protein sequence ID" value="PRQ33831.1"/>
    <property type="molecule type" value="Genomic_DNA"/>
</dbReference>
<dbReference type="EC" id="2.3.2.27" evidence="1"/>
<sequence length="208" mass="23629">MSYFRELVNCIVEVLSGIYLLEHDLLLAFSAEFQENCQNFFQHASNMERESEYAELVIQFILLLGEQAMQNGESWPLASGVGPMVEDTFLHVFKASFVRWCLSGSSCSINACLDLLLALLDDEYFSEQRDSVIRYDTNLERSGCASCFLDSDRILYSITLTSLSCLCKLEVLDCHSQDPYEKQNLLDQLLCEGDGWPLLVLDFSRPEG</sequence>
<dbReference type="STRING" id="74649.A0A2P6QI33"/>
<dbReference type="Proteomes" id="UP000238479">
    <property type="component" value="Chromosome 5"/>
</dbReference>
<dbReference type="GO" id="GO:0072344">
    <property type="term" value="P:rescue of stalled ribosome"/>
    <property type="evidence" value="ECO:0007669"/>
    <property type="project" value="UniProtKB-UniRule"/>
</dbReference>
<dbReference type="GO" id="GO:1990112">
    <property type="term" value="C:RQC complex"/>
    <property type="evidence" value="ECO:0007669"/>
    <property type="project" value="UniProtKB-UniRule"/>
</dbReference>
<evidence type="ECO:0000256" key="1">
    <source>
        <dbReference type="RuleBase" id="RU367090"/>
    </source>
</evidence>
<comment type="caution">
    <text evidence="2">The sequence shown here is derived from an EMBL/GenBank/DDBJ whole genome shotgun (WGS) entry which is preliminary data.</text>
</comment>
<evidence type="ECO:0000313" key="3">
    <source>
        <dbReference type="Proteomes" id="UP000238479"/>
    </source>
</evidence>
<comment type="subunit">
    <text evidence="1">Component of the ribosome quality control complex (RQC).</text>
</comment>
<keyword evidence="1" id="KW-0833">Ubl conjugation pathway</keyword>
<keyword evidence="1" id="KW-0862">Zinc</keyword>
<reference evidence="2 3" key="1">
    <citation type="journal article" date="2018" name="Nat. Genet.">
        <title>The Rosa genome provides new insights in the design of modern roses.</title>
        <authorList>
            <person name="Bendahmane M."/>
        </authorList>
    </citation>
    <scope>NUCLEOTIDE SEQUENCE [LARGE SCALE GENOMIC DNA]</scope>
    <source>
        <strain evidence="3">cv. Old Blush</strain>
    </source>
</reference>
<dbReference type="GO" id="GO:1990116">
    <property type="term" value="P:ribosome-associated ubiquitin-dependent protein catabolic process"/>
    <property type="evidence" value="ECO:0007669"/>
    <property type="project" value="UniProtKB-UniRule"/>
</dbReference>
<comment type="function">
    <text evidence="1">E3 ubiquitin-protein ligase. Component of the ribosome quality control complex (RQC), a ribosome-associated complex that mediates ubiquitination and extraction of incompletely synthesized nascent chains for proteasomal degradation.</text>
</comment>
<name>A0A2P6QI33_ROSCH</name>
<dbReference type="GO" id="GO:0005829">
    <property type="term" value="C:cytosol"/>
    <property type="evidence" value="ECO:0007669"/>
    <property type="project" value="UniProtKB-UniRule"/>
</dbReference>
<gene>
    <name evidence="2" type="ORF">RchiOBHm_Chr5g0061981</name>
</gene>
<dbReference type="GO" id="GO:0008270">
    <property type="term" value="F:zinc ion binding"/>
    <property type="evidence" value="ECO:0007669"/>
    <property type="project" value="UniProtKB-KW"/>
</dbReference>
<dbReference type="UniPathway" id="UPA00143"/>
<dbReference type="PANTHER" id="PTHR12389:SF0">
    <property type="entry name" value="E3 UBIQUITIN-PROTEIN LIGASE LISTERIN"/>
    <property type="match status" value="1"/>
</dbReference>
<keyword evidence="1" id="KW-0479">Metal-binding</keyword>
<dbReference type="GO" id="GO:0061630">
    <property type="term" value="F:ubiquitin protein ligase activity"/>
    <property type="evidence" value="ECO:0007669"/>
    <property type="project" value="UniProtKB-UniRule"/>
</dbReference>
<dbReference type="PANTHER" id="PTHR12389">
    <property type="entry name" value="ZINC FINGER PROTEIN 294"/>
    <property type="match status" value="1"/>
</dbReference>
<dbReference type="Gramene" id="PRQ33831">
    <property type="protein sequence ID" value="PRQ33831"/>
    <property type="gene ID" value="RchiOBHm_Chr5g0061981"/>
</dbReference>
<dbReference type="GO" id="GO:0016567">
    <property type="term" value="P:protein ubiquitination"/>
    <property type="evidence" value="ECO:0007669"/>
    <property type="project" value="UniProtKB-UniPathway"/>
</dbReference>
<comment type="catalytic activity">
    <reaction evidence="1">
        <text>S-ubiquitinyl-[E2 ubiquitin-conjugating enzyme]-L-cysteine + [acceptor protein]-L-lysine = [E2 ubiquitin-conjugating enzyme]-L-cysteine + N(6)-ubiquitinyl-[acceptor protein]-L-lysine.</text>
        <dbReference type="EC" id="2.3.2.27"/>
    </reaction>
</comment>
<comment type="similarity">
    <text evidence="1">Belongs to the LTN1 family.</text>
</comment>
<dbReference type="InterPro" id="IPR039795">
    <property type="entry name" value="LTN1/Rkr1"/>
</dbReference>
<keyword evidence="1" id="KW-0863">Zinc-finger</keyword>
<keyword evidence="1" id="KW-0808">Transferase</keyword>
<keyword evidence="3" id="KW-1185">Reference proteome</keyword>
<comment type="pathway">
    <text evidence="1">Protein modification; protein ubiquitination.</text>
</comment>
<proteinExistence type="inferred from homology"/>